<dbReference type="AlphaFoldDB" id="A0A5Y3C5S0"/>
<evidence type="ECO:0000313" key="2">
    <source>
        <dbReference type="EMBL" id="ECH0593376.1"/>
    </source>
</evidence>
<dbReference type="InterPro" id="IPR019476">
    <property type="entry name" value="T4SS_TraD_DNA-bd"/>
</dbReference>
<dbReference type="InterPro" id="IPR027417">
    <property type="entry name" value="P-loop_NTPase"/>
</dbReference>
<reference evidence="2" key="1">
    <citation type="submission" date="2019-07" db="EMBL/GenBank/DDBJ databases">
        <authorList>
            <consortium name="PulseNet: The National Subtyping Network for Foodborne Disease Surveillance"/>
            <person name="Tarr C.L."/>
            <person name="Trees E."/>
            <person name="Katz L.S."/>
            <person name="Carleton-Romer H.A."/>
            <person name="Stroika S."/>
            <person name="Kucerova Z."/>
            <person name="Roache K.F."/>
            <person name="Sabol A.L."/>
            <person name="Besser J."/>
            <person name="Gerner-Smidt P."/>
        </authorList>
    </citation>
    <scope>NUCLEOTIDE SEQUENCE</scope>
    <source>
        <strain evidence="2">PNUSAS083492</strain>
    </source>
</reference>
<accession>A0A5Y3C5S0</accession>
<dbReference type="Gene3D" id="3.40.50.300">
    <property type="entry name" value="P-loop containing nucleotide triphosphate hydrolases"/>
    <property type="match status" value="1"/>
</dbReference>
<protein>
    <submittedName>
        <fullName evidence="2">AAA family ATPase</fullName>
    </submittedName>
</protein>
<sequence length="55" mass="6146">MQHAIDKIYAVKNNNPSIPFIVNLEGKNLIITGNNGSGKTVFLRKIFDFLNQSIV</sequence>
<organism evidence="2">
    <name type="scientific">Salmonella enterica</name>
    <name type="common">Salmonella choleraesuis</name>
    <dbReference type="NCBI Taxonomy" id="28901"/>
    <lineage>
        <taxon>Bacteria</taxon>
        <taxon>Pseudomonadati</taxon>
        <taxon>Pseudomonadota</taxon>
        <taxon>Gammaproteobacteria</taxon>
        <taxon>Enterobacterales</taxon>
        <taxon>Enterobacteriaceae</taxon>
        <taxon>Salmonella</taxon>
    </lineage>
</organism>
<proteinExistence type="predicted"/>
<comment type="caution">
    <text evidence="2">The sequence shown here is derived from an EMBL/GenBank/DDBJ whole genome shotgun (WGS) entry which is preliminary data.</text>
</comment>
<dbReference type="EMBL" id="AAIQJV010000022">
    <property type="protein sequence ID" value="ECH0593376.1"/>
    <property type="molecule type" value="Genomic_DNA"/>
</dbReference>
<name>A0A5Y3C5S0_SALER</name>
<gene>
    <name evidence="2" type="ORF">FPB86_15695</name>
</gene>
<feature type="domain" description="Type IV secretion system coupling protein TraD DNA-binding" evidence="1">
    <location>
        <begin position="16"/>
        <end position="49"/>
    </location>
</feature>
<feature type="non-terminal residue" evidence="2">
    <location>
        <position position="55"/>
    </location>
</feature>
<dbReference type="SUPFAM" id="SSF52540">
    <property type="entry name" value="P-loop containing nucleoside triphosphate hydrolases"/>
    <property type="match status" value="1"/>
</dbReference>
<dbReference type="Pfam" id="PF10412">
    <property type="entry name" value="TrwB_AAD_bind"/>
    <property type="match status" value="1"/>
</dbReference>
<evidence type="ECO:0000259" key="1">
    <source>
        <dbReference type="Pfam" id="PF10412"/>
    </source>
</evidence>